<keyword evidence="1" id="KW-0472">Membrane</keyword>
<keyword evidence="1" id="KW-0812">Transmembrane</keyword>
<comment type="caution">
    <text evidence="2">The sequence shown here is derived from an EMBL/GenBank/DDBJ whole genome shotgun (WGS) entry which is preliminary data.</text>
</comment>
<evidence type="ECO:0000256" key="1">
    <source>
        <dbReference type="SAM" id="Phobius"/>
    </source>
</evidence>
<protein>
    <submittedName>
        <fullName evidence="2">Uncharacterized protein</fullName>
    </submittedName>
</protein>
<evidence type="ECO:0000313" key="3">
    <source>
        <dbReference type="Proteomes" id="UP000034603"/>
    </source>
</evidence>
<reference evidence="2 3" key="1">
    <citation type="journal article" date="2015" name="Nature">
        <title>rRNA introns, odd ribosomes, and small enigmatic genomes across a large radiation of phyla.</title>
        <authorList>
            <person name="Brown C.T."/>
            <person name="Hug L.A."/>
            <person name="Thomas B.C."/>
            <person name="Sharon I."/>
            <person name="Castelle C.J."/>
            <person name="Singh A."/>
            <person name="Wilkins M.J."/>
            <person name="Williams K.H."/>
            <person name="Banfield J.F."/>
        </authorList>
    </citation>
    <scope>NUCLEOTIDE SEQUENCE [LARGE SCALE GENOMIC DNA]</scope>
</reference>
<proteinExistence type="predicted"/>
<dbReference type="Proteomes" id="UP000034603">
    <property type="component" value="Unassembled WGS sequence"/>
</dbReference>
<sequence>MRFKNNKAKRKINIKALILLSSFFVIAVQIIYTIQISSYGGKLSALEEDFDILLRENENLTQKIVESTSMNMLNETAKNDGFIKPGNVMYVRETGFVASAR</sequence>
<evidence type="ECO:0000313" key="2">
    <source>
        <dbReference type="EMBL" id="KKQ46342.1"/>
    </source>
</evidence>
<organism evidence="2 3">
    <name type="scientific">Candidatus Woesebacteria bacterium GW2011_GWA1_37_8</name>
    <dbReference type="NCBI Taxonomy" id="1618546"/>
    <lineage>
        <taxon>Bacteria</taxon>
        <taxon>Candidatus Woeseibacteriota</taxon>
    </lineage>
</organism>
<dbReference type="EMBL" id="LBTR01000002">
    <property type="protein sequence ID" value="KKQ46342.1"/>
    <property type="molecule type" value="Genomic_DNA"/>
</dbReference>
<gene>
    <name evidence="2" type="ORF">US62_C0002G0025</name>
</gene>
<accession>A0A0G0HVM1</accession>
<dbReference type="AlphaFoldDB" id="A0A0G0HVM1"/>
<feature type="transmembrane region" description="Helical" evidence="1">
    <location>
        <begin position="12"/>
        <end position="32"/>
    </location>
</feature>
<keyword evidence="1" id="KW-1133">Transmembrane helix</keyword>
<name>A0A0G0HVM1_9BACT</name>